<dbReference type="Proteomes" id="UP000188320">
    <property type="component" value="Unassembled WGS sequence"/>
</dbReference>
<accession>A0A1R1PIA3</accession>
<dbReference type="EMBL" id="LSSK01001112">
    <property type="protein sequence ID" value="OMH80687.1"/>
    <property type="molecule type" value="Genomic_DNA"/>
</dbReference>
<dbReference type="GO" id="GO:0005886">
    <property type="term" value="C:plasma membrane"/>
    <property type="evidence" value="ECO:0007669"/>
    <property type="project" value="InterPro"/>
</dbReference>
<organism evidence="3 4">
    <name type="scientific">Zancudomyces culisetae</name>
    <name type="common">Gut fungus</name>
    <name type="synonym">Smittium culisetae</name>
    <dbReference type="NCBI Taxonomy" id="1213189"/>
    <lineage>
        <taxon>Eukaryota</taxon>
        <taxon>Fungi</taxon>
        <taxon>Fungi incertae sedis</taxon>
        <taxon>Zoopagomycota</taxon>
        <taxon>Kickxellomycotina</taxon>
        <taxon>Harpellomycetes</taxon>
        <taxon>Harpellales</taxon>
        <taxon>Legeriomycetaceae</taxon>
        <taxon>Zancudomyces</taxon>
    </lineage>
</organism>
<protein>
    <submittedName>
        <fullName evidence="3">Stomatin-3</fullName>
    </submittedName>
</protein>
<comment type="similarity">
    <text evidence="1">Belongs to the band 7/mec-2 family.</text>
</comment>
<gene>
    <name evidence="3" type="ORF">AX774_g5873</name>
</gene>
<dbReference type="SUPFAM" id="SSF117892">
    <property type="entry name" value="Band 7/SPFH domain"/>
    <property type="match status" value="1"/>
</dbReference>
<reference evidence="4" key="1">
    <citation type="submission" date="2017-01" db="EMBL/GenBank/DDBJ databases">
        <authorList>
            <person name="Wang Y."/>
            <person name="White M."/>
            <person name="Kvist S."/>
            <person name="Moncalvo J.-M."/>
        </authorList>
    </citation>
    <scope>NUCLEOTIDE SEQUENCE [LARGE SCALE GENOMIC DNA]</scope>
    <source>
        <strain evidence="4">COL-18-3</strain>
    </source>
</reference>
<name>A0A1R1PIA3_ZANCU</name>
<dbReference type="AlphaFoldDB" id="A0A1R1PIA3"/>
<dbReference type="OrthoDB" id="2105077at2759"/>
<comment type="caution">
    <text evidence="3">The sequence shown here is derived from an EMBL/GenBank/DDBJ whole genome shotgun (WGS) entry which is preliminary data.</text>
</comment>
<evidence type="ECO:0000313" key="3">
    <source>
        <dbReference type="EMBL" id="OMH80687.1"/>
    </source>
</evidence>
<evidence type="ECO:0000259" key="2">
    <source>
        <dbReference type="Pfam" id="PF01145"/>
    </source>
</evidence>
<dbReference type="InterPro" id="IPR001107">
    <property type="entry name" value="Band_7"/>
</dbReference>
<keyword evidence="4" id="KW-1185">Reference proteome</keyword>
<dbReference type="PANTHER" id="PTHR10264:SF19">
    <property type="entry name" value="AT06885P-RELATED"/>
    <property type="match status" value="1"/>
</dbReference>
<dbReference type="PANTHER" id="PTHR10264">
    <property type="entry name" value="BAND 7 PROTEIN-RELATED"/>
    <property type="match status" value="1"/>
</dbReference>
<sequence length="269" mass="29478">MTTGPGLVYLNPLSESILYVNIKIQTQTICALEIITRDNFLISLDIAASWHVTDHLLATFECINVERMVSNAVKMASLSNLSLLSLDYLLENLNTIAANMINKVNGGLCGLGVHVIEIQIIQIALSGDLKDSLTKAVQKRIESEARFKYIQSKFDADKAEKVSLKMSVPERSFSLKSKKTNSPRLSESSGDGGLVPVKVPEKVKVRRPTTSSTAYDFPSTTTNVFQGIPSDLGLQKHHTQDINVAGIVKHDLDPIILKKVELFEGGLAE</sequence>
<evidence type="ECO:0000256" key="1">
    <source>
        <dbReference type="ARBA" id="ARBA00008164"/>
    </source>
</evidence>
<dbReference type="Gene3D" id="3.30.479.30">
    <property type="entry name" value="Band 7 domain"/>
    <property type="match status" value="1"/>
</dbReference>
<feature type="domain" description="Band 7" evidence="2">
    <location>
        <begin position="3"/>
        <end position="146"/>
    </location>
</feature>
<dbReference type="Pfam" id="PF01145">
    <property type="entry name" value="Band_7"/>
    <property type="match status" value="1"/>
</dbReference>
<proteinExistence type="inferred from homology"/>
<evidence type="ECO:0000313" key="4">
    <source>
        <dbReference type="Proteomes" id="UP000188320"/>
    </source>
</evidence>
<dbReference type="InterPro" id="IPR043202">
    <property type="entry name" value="Band-7_stomatin-like"/>
</dbReference>
<dbReference type="InterPro" id="IPR036013">
    <property type="entry name" value="Band_7/SPFH_dom_sf"/>
</dbReference>